<feature type="transmembrane region" description="Helical" evidence="1">
    <location>
        <begin position="15"/>
        <end position="37"/>
    </location>
</feature>
<sequence length="82" mass="9526">MAAVTKNDSIKRMKAIWLIDILIFIVEVPSCLSYGALTDVQQIIFDLMDYAVSDISMPLGRCIIDRDFCILEYFKRRFVCRN</sequence>
<dbReference type="InterPro" id="IPR037272">
    <property type="entry name" value="SNS_sf"/>
</dbReference>
<keyword evidence="1" id="KW-1133">Transmembrane helix</keyword>
<gene>
    <name evidence="2" type="ORF">C176_19009</name>
</gene>
<keyword evidence="1" id="KW-0812">Transmembrane</keyword>
<protein>
    <submittedName>
        <fullName evidence="2">Putative sodium-dependent transporter</fullName>
    </submittedName>
</protein>
<keyword evidence="1" id="KW-0472">Membrane</keyword>
<evidence type="ECO:0000313" key="3">
    <source>
        <dbReference type="Proteomes" id="UP000019062"/>
    </source>
</evidence>
<comment type="caution">
    <text evidence="2">The sequence shown here is derived from an EMBL/GenBank/DDBJ whole genome shotgun (WGS) entry which is preliminary data.</text>
</comment>
<proteinExistence type="predicted"/>
<dbReference type="Proteomes" id="UP000019062">
    <property type="component" value="Unassembled WGS sequence"/>
</dbReference>
<dbReference type="SUPFAM" id="SSF161070">
    <property type="entry name" value="SNF-like"/>
    <property type="match status" value="1"/>
</dbReference>
<reference evidence="2 3" key="1">
    <citation type="journal article" date="2014" name="BMC Genomics">
        <title>Genomic comparison of sporeforming bacilli isolated from milk.</title>
        <authorList>
            <person name="Moreno Switt A.I."/>
            <person name="Andrus A.D."/>
            <person name="Ranieri M.L."/>
            <person name="Orsi R.H."/>
            <person name="Ivy R."/>
            <person name="den Bakker H.C."/>
            <person name="Martin N.H."/>
            <person name="Wiedmann M."/>
            <person name="Boor K.J."/>
        </authorList>
    </citation>
    <scope>NUCLEOTIDE SEQUENCE [LARGE SCALE GENOMIC DNA]</scope>
    <source>
        <strain evidence="2 3">FSL R5-213</strain>
    </source>
</reference>
<dbReference type="eggNOG" id="COG0733">
    <property type="taxonomic scope" value="Bacteria"/>
</dbReference>
<evidence type="ECO:0000256" key="1">
    <source>
        <dbReference type="SAM" id="Phobius"/>
    </source>
</evidence>
<name>W4EJU1_9BACL</name>
<dbReference type="RefSeq" id="WP_038189737.1">
    <property type="nucleotide sequence ID" value="NZ_ASQA01000042.1"/>
</dbReference>
<dbReference type="EMBL" id="ASQA01000042">
    <property type="protein sequence ID" value="ETT80835.1"/>
    <property type="molecule type" value="Genomic_DNA"/>
</dbReference>
<accession>W4EJU1</accession>
<keyword evidence="3" id="KW-1185">Reference proteome</keyword>
<evidence type="ECO:0000313" key="2">
    <source>
        <dbReference type="EMBL" id="ETT80835.1"/>
    </source>
</evidence>
<organism evidence="2 3">
    <name type="scientific">Viridibacillus arenosi FSL R5-213</name>
    <dbReference type="NCBI Taxonomy" id="1227360"/>
    <lineage>
        <taxon>Bacteria</taxon>
        <taxon>Bacillati</taxon>
        <taxon>Bacillota</taxon>
        <taxon>Bacilli</taxon>
        <taxon>Bacillales</taxon>
        <taxon>Caryophanaceae</taxon>
        <taxon>Viridibacillus</taxon>
    </lineage>
</organism>
<dbReference type="AlphaFoldDB" id="W4EJU1"/>